<evidence type="ECO:0000313" key="3">
    <source>
        <dbReference type="Proteomes" id="UP000183982"/>
    </source>
</evidence>
<dbReference type="AlphaFoldDB" id="A0A1M6EDE4"/>
<evidence type="ECO:0000256" key="1">
    <source>
        <dbReference type="SAM" id="Phobius"/>
    </source>
</evidence>
<keyword evidence="1" id="KW-0812">Transmembrane</keyword>
<proteinExistence type="predicted"/>
<gene>
    <name evidence="2" type="ORF">SAMN05444000_103180</name>
</gene>
<dbReference type="EMBL" id="FQZQ01000003">
    <property type="protein sequence ID" value="SHI83453.1"/>
    <property type="molecule type" value="Genomic_DNA"/>
</dbReference>
<name>A0A1M6EDE4_9RHOB</name>
<keyword evidence="1" id="KW-0472">Membrane</keyword>
<keyword evidence="3" id="KW-1185">Reference proteome</keyword>
<accession>A0A1M6EDE4</accession>
<dbReference type="Proteomes" id="UP000183982">
    <property type="component" value="Unassembled WGS sequence"/>
</dbReference>
<organism evidence="2 3">
    <name type="scientific">Shimia gijangensis</name>
    <dbReference type="NCBI Taxonomy" id="1470563"/>
    <lineage>
        <taxon>Bacteria</taxon>
        <taxon>Pseudomonadati</taxon>
        <taxon>Pseudomonadota</taxon>
        <taxon>Alphaproteobacteria</taxon>
        <taxon>Rhodobacterales</taxon>
        <taxon>Roseobacteraceae</taxon>
    </lineage>
</organism>
<dbReference type="Gene3D" id="2.40.50.100">
    <property type="match status" value="1"/>
</dbReference>
<evidence type="ECO:0000313" key="2">
    <source>
        <dbReference type="EMBL" id="SHI83453.1"/>
    </source>
</evidence>
<dbReference type="STRING" id="1470563.SAMN05444000_103180"/>
<feature type="transmembrane region" description="Helical" evidence="1">
    <location>
        <begin position="43"/>
        <end position="61"/>
    </location>
</feature>
<reference evidence="3" key="1">
    <citation type="submission" date="2016-11" db="EMBL/GenBank/DDBJ databases">
        <authorList>
            <person name="Varghese N."/>
            <person name="Submissions S."/>
        </authorList>
    </citation>
    <scope>NUCLEOTIDE SEQUENCE [LARGE SCALE GENOMIC DNA]</scope>
    <source>
        <strain evidence="3">DSM 100564</strain>
    </source>
</reference>
<protein>
    <submittedName>
        <fullName evidence="2">Biotin-lipoyl like</fullName>
    </submittedName>
</protein>
<sequence>MLEFLLCSMFTLLPDYLYRRYRQGKRWGVELNPYTIWFELRWGITTCLILTITLITAIFYYHPSTTNVLSAFRTVTILSEGGGRVSKVYVDNNQIVKAGDPIFEMDGKSQKAPSHPPAPVL</sequence>
<keyword evidence="1" id="KW-1133">Transmembrane helix</keyword>
<dbReference type="RefSeq" id="WP_322788009.1">
    <property type="nucleotide sequence ID" value="NZ_FQZQ01000003.1"/>
</dbReference>